<feature type="transmembrane region" description="Helical" evidence="2">
    <location>
        <begin position="362"/>
        <end position="383"/>
    </location>
</feature>
<feature type="region of interest" description="Disordered" evidence="1">
    <location>
        <begin position="312"/>
        <end position="342"/>
    </location>
</feature>
<evidence type="ECO:0000256" key="1">
    <source>
        <dbReference type="SAM" id="MobiDB-lite"/>
    </source>
</evidence>
<dbReference type="Pfam" id="PF13962">
    <property type="entry name" value="PGG"/>
    <property type="match status" value="1"/>
</dbReference>
<dbReference type="InterPro" id="IPR002110">
    <property type="entry name" value="Ankyrin_rpt"/>
</dbReference>
<evidence type="ECO:0000259" key="3">
    <source>
        <dbReference type="Pfam" id="PF13962"/>
    </source>
</evidence>
<feature type="transmembrane region" description="Helical" evidence="2">
    <location>
        <begin position="678"/>
        <end position="700"/>
    </location>
</feature>
<feature type="compositionally biased region" description="Polar residues" evidence="1">
    <location>
        <begin position="246"/>
        <end position="260"/>
    </location>
</feature>
<keyword evidence="5" id="KW-1185">Reference proteome</keyword>
<dbReference type="Proteomes" id="UP001630127">
    <property type="component" value="Unassembled WGS sequence"/>
</dbReference>
<dbReference type="Pfam" id="PF12796">
    <property type="entry name" value="Ank_2"/>
    <property type="match status" value="2"/>
</dbReference>
<keyword evidence="2" id="KW-1133">Transmembrane helix</keyword>
<feature type="transmembrane region" description="Helical" evidence="2">
    <location>
        <begin position="625"/>
        <end position="644"/>
    </location>
</feature>
<protein>
    <recommendedName>
        <fullName evidence="3">PGG domain-containing protein</fullName>
    </recommendedName>
</protein>
<dbReference type="Gene3D" id="1.25.40.20">
    <property type="entry name" value="Ankyrin repeat-containing domain"/>
    <property type="match status" value="1"/>
</dbReference>
<keyword evidence="2" id="KW-0472">Membrane</keyword>
<dbReference type="EMBL" id="JBJUIK010000001">
    <property type="protein sequence ID" value="KAL3537091.1"/>
    <property type="molecule type" value="Genomic_DNA"/>
</dbReference>
<dbReference type="SUPFAM" id="SSF48403">
    <property type="entry name" value="Ankyrin repeat"/>
    <property type="match status" value="1"/>
</dbReference>
<feature type="transmembrane region" description="Helical" evidence="2">
    <location>
        <begin position="656"/>
        <end position="672"/>
    </location>
</feature>
<feature type="transmembrane region" description="Helical" evidence="2">
    <location>
        <begin position="392"/>
        <end position="411"/>
    </location>
</feature>
<sequence>MESKKSIIDAAREGDVQALNKLFQENPSLLDDIAFGSSPAVSAIHVATKAGQLNFVHDLMKHNHMLARELDKDGFRPLDVAAITGNVAMVKELIRMDPGICRLKGKERRTALHYAASKGKVELIDELVSTCPDCLKDVTFRQETALHLAIKDYQFDAFKVLIKWLEIHKLQSIIDWRDYDGNTVLHLAALKKQHESIELLFSNKDIYGKVDVNAKNSKGLTAADILDVMMESPDDLRSTQLMLQHASGNPLTNPLSQTKHQQSKTDHQSESKDWFKYFKFQMQRDSPSDTRNALLVVAALIATVTFQAGLTPPSGVSSKSDQQPTSGQNQVGSPPPPPSHNPVLISGFAAASAILGSHATSYLFLFSNSLGLTASLSIIIYLTGGFPFQRELLISIFAMMSTYGFSISSILREEKAFSGDTDLLHKLLQENPFILSDYKLATQPENPLKIAAEAGKLHFVQEIIKIKPELAKEPSPDGLRPLDIASAHGQTIEFMLDTNNPIKDIIEVNAMNNKGLTPTDITDILIDSSTGAQIRKILQEAGGLGAPEVRIVPPNQSLENLATSKHPENEWTPPNHIFEVSDQPTYSITSQPNTTIPWDPNSIAPALQNEFQGLSNRASMVTSTVFLVANIVAFSTTFSIIDYLKEGLPFQRELRISGFFMMFAYGWSISSPKPTRTVKYICLGVAIFVPLLIRFIPYLVKSICKRKEDSPDQN</sequence>
<name>A0ABD3B0X4_9GENT</name>
<feature type="transmembrane region" description="Helical" evidence="2">
    <location>
        <begin position="292"/>
        <end position="310"/>
    </location>
</feature>
<comment type="caution">
    <text evidence="4">The sequence shown here is derived from an EMBL/GenBank/DDBJ whole genome shotgun (WGS) entry which is preliminary data.</text>
</comment>
<proteinExistence type="predicted"/>
<organism evidence="4 5">
    <name type="scientific">Cinchona calisaya</name>
    <dbReference type="NCBI Taxonomy" id="153742"/>
    <lineage>
        <taxon>Eukaryota</taxon>
        <taxon>Viridiplantae</taxon>
        <taxon>Streptophyta</taxon>
        <taxon>Embryophyta</taxon>
        <taxon>Tracheophyta</taxon>
        <taxon>Spermatophyta</taxon>
        <taxon>Magnoliopsida</taxon>
        <taxon>eudicotyledons</taxon>
        <taxon>Gunneridae</taxon>
        <taxon>Pentapetalae</taxon>
        <taxon>asterids</taxon>
        <taxon>lamiids</taxon>
        <taxon>Gentianales</taxon>
        <taxon>Rubiaceae</taxon>
        <taxon>Cinchonoideae</taxon>
        <taxon>Cinchoneae</taxon>
        <taxon>Cinchona</taxon>
    </lineage>
</organism>
<feature type="compositionally biased region" description="Polar residues" evidence="1">
    <location>
        <begin position="314"/>
        <end position="326"/>
    </location>
</feature>
<keyword evidence="2" id="KW-0812">Transmembrane</keyword>
<dbReference type="PANTHER" id="PTHR24128:SF61">
    <property type="entry name" value="ANKYRIN REPEAT-CONTAINING PROTEIN BDA1-LIKE"/>
    <property type="match status" value="1"/>
</dbReference>
<dbReference type="InterPro" id="IPR026961">
    <property type="entry name" value="PGG_dom"/>
</dbReference>
<evidence type="ECO:0000256" key="2">
    <source>
        <dbReference type="SAM" id="Phobius"/>
    </source>
</evidence>
<dbReference type="AlphaFoldDB" id="A0ABD3B0X4"/>
<evidence type="ECO:0000313" key="5">
    <source>
        <dbReference type="Proteomes" id="UP001630127"/>
    </source>
</evidence>
<feature type="region of interest" description="Disordered" evidence="1">
    <location>
        <begin position="246"/>
        <end position="268"/>
    </location>
</feature>
<dbReference type="PANTHER" id="PTHR24128">
    <property type="entry name" value="HOMEOBOX PROTEIN WARIAI"/>
    <property type="match status" value="1"/>
</dbReference>
<dbReference type="SMART" id="SM00248">
    <property type="entry name" value="ANK"/>
    <property type="match status" value="6"/>
</dbReference>
<evidence type="ECO:0000313" key="4">
    <source>
        <dbReference type="EMBL" id="KAL3537091.1"/>
    </source>
</evidence>
<feature type="domain" description="PGG" evidence="3">
    <location>
        <begin position="288"/>
        <end position="328"/>
    </location>
</feature>
<gene>
    <name evidence="4" type="ORF">ACH5RR_000457</name>
</gene>
<accession>A0ABD3B0X4</accession>
<reference evidence="4 5" key="1">
    <citation type="submission" date="2024-11" db="EMBL/GenBank/DDBJ databases">
        <title>A near-complete genome assembly of Cinchona calisaya.</title>
        <authorList>
            <person name="Lian D.C."/>
            <person name="Zhao X.W."/>
            <person name="Wei L."/>
        </authorList>
    </citation>
    <scope>NUCLEOTIDE SEQUENCE [LARGE SCALE GENOMIC DNA]</scope>
    <source>
        <tissue evidence="4">Nenye</tissue>
    </source>
</reference>
<dbReference type="InterPro" id="IPR036770">
    <property type="entry name" value="Ankyrin_rpt-contain_sf"/>
</dbReference>